<protein>
    <submittedName>
        <fullName evidence="1">Uncharacterized protein</fullName>
    </submittedName>
</protein>
<dbReference type="AlphaFoldDB" id="A0A8H7NWP1"/>
<comment type="caution">
    <text evidence="1">The sequence shown here is derived from an EMBL/GenBank/DDBJ whole genome shotgun (WGS) entry which is preliminary data.</text>
</comment>
<evidence type="ECO:0000313" key="1">
    <source>
        <dbReference type="EMBL" id="KAF9807249.1"/>
    </source>
</evidence>
<dbReference type="Proteomes" id="UP000639403">
    <property type="component" value="Unassembled WGS sequence"/>
</dbReference>
<reference evidence="1" key="2">
    <citation type="journal article" name="Front. Microbiol.">
        <title>Degradative Capacity of Two Strains of Rhodonia placenta: From Phenotype to Genotype.</title>
        <authorList>
            <person name="Kolle M."/>
            <person name="Horta M.A.C."/>
            <person name="Nowrousian M."/>
            <person name="Ohm R.A."/>
            <person name="Benz J.P."/>
            <person name="Pilgard A."/>
        </authorList>
    </citation>
    <scope>NUCLEOTIDE SEQUENCE</scope>
    <source>
        <strain evidence="1">FPRL280</strain>
    </source>
</reference>
<name>A0A8H7NWP1_9APHY</name>
<organism evidence="1 2">
    <name type="scientific">Rhodonia placenta</name>
    <dbReference type="NCBI Taxonomy" id="104341"/>
    <lineage>
        <taxon>Eukaryota</taxon>
        <taxon>Fungi</taxon>
        <taxon>Dikarya</taxon>
        <taxon>Basidiomycota</taxon>
        <taxon>Agaricomycotina</taxon>
        <taxon>Agaricomycetes</taxon>
        <taxon>Polyporales</taxon>
        <taxon>Adustoporiaceae</taxon>
        <taxon>Rhodonia</taxon>
    </lineage>
</organism>
<gene>
    <name evidence="1" type="ORF">IEO21_08301</name>
</gene>
<dbReference type="EMBL" id="JADOXO010000284">
    <property type="protein sequence ID" value="KAF9807249.1"/>
    <property type="molecule type" value="Genomic_DNA"/>
</dbReference>
<evidence type="ECO:0000313" key="2">
    <source>
        <dbReference type="Proteomes" id="UP000639403"/>
    </source>
</evidence>
<sequence>MSQYSLPRLPFMPMGGGPGSVAGSDYDHMSMVAPMPYQQIASVYGMMSNAPRNTIMTNMNRFGGEGDASGSQSGFAAPGGIPAMQRPMSMFSLAISVNPFAGPSMNPNLSDDDLSNALRTYLSIQDFMTVTKYHRLLREFLGYIVSSSVATTLWTDFSDISGLLAA</sequence>
<proteinExistence type="predicted"/>
<accession>A0A8H7NWP1</accession>
<reference evidence="1" key="1">
    <citation type="submission" date="2020-11" db="EMBL/GenBank/DDBJ databases">
        <authorList>
            <person name="Koelle M."/>
            <person name="Horta M.A.C."/>
            <person name="Nowrousian M."/>
            <person name="Ohm R.A."/>
            <person name="Benz P."/>
            <person name="Pilgard A."/>
        </authorList>
    </citation>
    <scope>NUCLEOTIDE SEQUENCE</scope>
    <source>
        <strain evidence="1">FPRL280</strain>
    </source>
</reference>